<keyword evidence="3" id="KW-0560">Oxidoreductase</keyword>
<gene>
    <name evidence="5" type="primary">LOC113493472</name>
</gene>
<dbReference type="KEGG" id="tnl:113493472"/>
<keyword evidence="2" id="KW-0521">NADP</keyword>
<dbReference type="GeneID" id="113493472"/>
<dbReference type="InterPro" id="IPR036291">
    <property type="entry name" value="NAD(P)-bd_dom_sf"/>
</dbReference>
<name>A0A7E5VG54_TRINI</name>
<dbReference type="RefSeq" id="XP_026727272.1">
    <property type="nucleotide sequence ID" value="XM_026871471.1"/>
</dbReference>
<dbReference type="PANTHER" id="PTHR24320:SF282">
    <property type="entry name" value="WW DOMAIN-CONTAINING OXIDOREDUCTASE"/>
    <property type="match status" value="1"/>
</dbReference>
<protein>
    <submittedName>
        <fullName evidence="5">WW domain-containing oxidoreductase-like</fullName>
    </submittedName>
</protein>
<keyword evidence="4" id="KW-1185">Reference proteome</keyword>
<dbReference type="InterPro" id="IPR002347">
    <property type="entry name" value="SDR_fam"/>
</dbReference>
<organism evidence="4 5">
    <name type="scientific">Trichoplusia ni</name>
    <name type="common">Cabbage looper</name>
    <dbReference type="NCBI Taxonomy" id="7111"/>
    <lineage>
        <taxon>Eukaryota</taxon>
        <taxon>Metazoa</taxon>
        <taxon>Ecdysozoa</taxon>
        <taxon>Arthropoda</taxon>
        <taxon>Hexapoda</taxon>
        <taxon>Insecta</taxon>
        <taxon>Pterygota</taxon>
        <taxon>Neoptera</taxon>
        <taxon>Endopterygota</taxon>
        <taxon>Lepidoptera</taxon>
        <taxon>Glossata</taxon>
        <taxon>Ditrysia</taxon>
        <taxon>Noctuoidea</taxon>
        <taxon>Noctuidae</taxon>
        <taxon>Plusiinae</taxon>
        <taxon>Trichoplusia</taxon>
    </lineage>
</organism>
<dbReference type="GO" id="GO:0016491">
    <property type="term" value="F:oxidoreductase activity"/>
    <property type="evidence" value="ECO:0007669"/>
    <property type="project" value="UniProtKB-KW"/>
</dbReference>
<dbReference type="Pfam" id="PF00106">
    <property type="entry name" value="adh_short"/>
    <property type="match status" value="1"/>
</dbReference>
<dbReference type="SUPFAM" id="SSF51735">
    <property type="entry name" value="NAD(P)-binding Rossmann-fold domains"/>
    <property type="match status" value="1"/>
</dbReference>
<evidence type="ECO:0000313" key="5">
    <source>
        <dbReference type="RefSeq" id="XP_026727272.1"/>
    </source>
</evidence>
<evidence type="ECO:0000313" key="4">
    <source>
        <dbReference type="Proteomes" id="UP000322000"/>
    </source>
</evidence>
<accession>A0A7E5VG54</accession>
<dbReference type="AlphaFoldDB" id="A0A7E5VG54"/>
<evidence type="ECO:0000256" key="3">
    <source>
        <dbReference type="ARBA" id="ARBA00023002"/>
    </source>
</evidence>
<proteinExistence type="inferred from homology"/>
<evidence type="ECO:0000256" key="2">
    <source>
        <dbReference type="ARBA" id="ARBA00022857"/>
    </source>
</evidence>
<dbReference type="OrthoDB" id="9989144at2759"/>
<sequence length="378" mass="43089">MFRCYFRRIPLLTNSVDKHFLNTLAKKGNILESYLSVLGKGVDYIGIHGPTAEEITKDIDLSNKTCLITGANSGIGLEMTRCLSTRDCTVLMACRNPYAANIVARNVCGNSHLLKLYEINLASLRSVKKCSNEILNDQRKIDIVILNAAVFGLPWTLTEDRLETTFQVNYLSQYLLLMNIEKILAPDARVVLVSSESHRHVSWDFTHQLSPTEEMVSLPKHEYTSIRAYNISKLCGIHFMHYLAYRWLKTDKTVFCAHPGSFIKTRLCRNWWPYEALYTIMIPFSKTIAQAASTPLYCATSPELKGMSDAYYKDCKRSEESELAQNLHLSFRIYDLTRELLHDRNVAKDEPIRVEEVVGYQEPTKHAIDESMVANLSG</sequence>
<reference evidence="5" key="1">
    <citation type="submission" date="2025-08" db="UniProtKB">
        <authorList>
            <consortium name="RefSeq"/>
        </authorList>
    </citation>
    <scope>IDENTIFICATION</scope>
</reference>
<dbReference type="InParanoid" id="A0A7E5VG54"/>
<dbReference type="PANTHER" id="PTHR24320">
    <property type="entry name" value="RETINOL DEHYDROGENASE"/>
    <property type="match status" value="1"/>
</dbReference>
<dbReference type="Proteomes" id="UP000322000">
    <property type="component" value="Chromosome 4"/>
</dbReference>
<comment type="similarity">
    <text evidence="1">Belongs to the short-chain dehydrogenases/reductases (SDR) family.</text>
</comment>
<dbReference type="Gene3D" id="3.40.50.720">
    <property type="entry name" value="NAD(P)-binding Rossmann-like Domain"/>
    <property type="match status" value="1"/>
</dbReference>
<evidence type="ECO:0000256" key="1">
    <source>
        <dbReference type="ARBA" id="ARBA00006484"/>
    </source>
</evidence>